<dbReference type="Gene3D" id="3.40.50.300">
    <property type="entry name" value="P-loop containing nucleotide triphosphate hydrolases"/>
    <property type="match status" value="1"/>
</dbReference>
<dbReference type="InterPro" id="IPR027417">
    <property type="entry name" value="P-loop_NTPase"/>
</dbReference>
<accession>A0ABV0S371</accession>
<keyword evidence="1" id="KW-0472">Membrane</keyword>
<dbReference type="InterPro" id="IPR030379">
    <property type="entry name" value="G_SEPTIN_dom"/>
</dbReference>
<comment type="caution">
    <text evidence="3">The sequence shown here is derived from an EMBL/GenBank/DDBJ whole genome shotgun (WGS) entry which is preliminary data.</text>
</comment>
<dbReference type="Pfam" id="PF00735">
    <property type="entry name" value="Septin"/>
    <property type="match status" value="1"/>
</dbReference>
<keyword evidence="4" id="KW-1185">Reference proteome</keyword>
<reference evidence="3 4" key="1">
    <citation type="submission" date="2021-06" db="EMBL/GenBank/DDBJ databases">
        <authorList>
            <person name="Palmer J.M."/>
        </authorList>
    </citation>
    <scope>NUCLEOTIDE SEQUENCE [LARGE SCALE GENOMIC DNA]</scope>
    <source>
        <strain evidence="3 4">XC_2019</strain>
        <tissue evidence="3">Muscle</tissue>
    </source>
</reference>
<sequence>MHKSGKLSVSYSCLDHEYFCPRRLNRTRNICLSDDLILISFFFYAYFSAFFFSCDPLDTGSFCALQPHYTDQHNAAQQKNLDGYVGFASLPNQVYRKSVKRGFEFTLMVVGESGLGKSTLINSLFLTDLYSAEYPGPSHRIKKTVQ</sequence>
<feature type="non-terminal residue" evidence="3">
    <location>
        <position position="146"/>
    </location>
</feature>
<dbReference type="EMBL" id="JAHRIN010067763">
    <property type="protein sequence ID" value="MEQ2214914.1"/>
    <property type="molecule type" value="Genomic_DNA"/>
</dbReference>
<evidence type="ECO:0000313" key="4">
    <source>
        <dbReference type="Proteomes" id="UP001434883"/>
    </source>
</evidence>
<organism evidence="3 4">
    <name type="scientific">Xenoophorus captivus</name>
    <dbReference type="NCBI Taxonomy" id="1517983"/>
    <lineage>
        <taxon>Eukaryota</taxon>
        <taxon>Metazoa</taxon>
        <taxon>Chordata</taxon>
        <taxon>Craniata</taxon>
        <taxon>Vertebrata</taxon>
        <taxon>Euteleostomi</taxon>
        <taxon>Actinopterygii</taxon>
        <taxon>Neopterygii</taxon>
        <taxon>Teleostei</taxon>
        <taxon>Neoteleostei</taxon>
        <taxon>Acanthomorphata</taxon>
        <taxon>Ovalentaria</taxon>
        <taxon>Atherinomorphae</taxon>
        <taxon>Cyprinodontiformes</taxon>
        <taxon>Goodeidae</taxon>
        <taxon>Xenoophorus</taxon>
    </lineage>
</organism>
<feature type="transmembrane region" description="Helical" evidence="1">
    <location>
        <begin position="32"/>
        <end position="52"/>
    </location>
</feature>
<gene>
    <name evidence="3" type="ORF">XENOCAPTIV_023769</name>
</gene>
<dbReference type="PANTHER" id="PTHR18884">
    <property type="entry name" value="SEPTIN"/>
    <property type="match status" value="1"/>
</dbReference>
<name>A0ABV0S371_9TELE</name>
<dbReference type="Proteomes" id="UP001434883">
    <property type="component" value="Unassembled WGS sequence"/>
</dbReference>
<evidence type="ECO:0000313" key="3">
    <source>
        <dbReference type="EMBL" id="MEQ2214914.1"/>
    </source>
</evidence>
<proteinExistence type="predicted"/>
<evidence type="ECO:0000259" key="2">
    <source>
        <dbReference type="PROSITE" id="PS51719"/>
    </source>
</evidence>
<dbReference type="SUPFAM" id="SSF52540">
    <property type="entry name" value="P-loop containing nucleoside triphosphate hydrolases"/>
    <property type="match status" value="1"/>
</dbReference>
<evidence type="ECO:0000256" key="1">
    <source>
        <dbReference type="SAM" id="Phobius"/>
    </source>
</evidence>
<feature type="domain" description="Septin-type G" evidence="2">
    <location>
        <begin position="101"/>
        <end position="146"/>
    </location>
</feature>
<dbReference type="PROSITE" id="PS51719">
    <property type="entry name" value="G_SEPTIN"/>
    <property type="match status" value="1"/>
</dbReference>
<protein>
    <recommendedName>
        <fullName evidence="2">Septin-type G domain-containing protein</fullName>
    </recommendedName>
</protein>
<keyword evidence="1" id="KW-0812">Transmembrane</keyword>
<keyword evidence="1" id="KW-1133">Transmembrane helix</keyword>